<keyword evidence="8" id="KW-1185">Reference proteome</keyword>
<name>A0ABW0S1B5_9BURK</name>
<proteinExistence type="predicted"/>
<dbReference type="InterPro" id="IPR018247">
    <property type="entry name" value="EF_Hand_1_Ca_BS"/>
</dbReference>
<evidence type="ECO:0000313" key="7">
    <source>
        <dbReference type="EMBL" id="MFC5549715.1"/>
    </source>
</evidence>
<keyword evidence="3" id="KW-0677">Repeat</keyword>
<dbReference type="PRINTS" id="PR00313">
    <property type="entry name" value="CABNDNGRPT"/>
</dbReference>
<dbReference type="Gene3D" id="2.150.10.10">
    <property type="entry name" value="Serralysin-like metalloprotease, C-terminal"/>
    <property type="match status" value="1"/>
</dbReference>
<dbReference type="PRINTS" id="PR01488">
    <property type="entry name" value="RTXTOXINA"/>
</dbReference>
<evidence type="ECO:0000256" key="5">
    <source>
        <dbReference type="ARBA" id="ARBA00023136"/>
    </source>
</evidence>
<dbReference type="RefSeq" id="WP_379771837.1">
    <property type="nucleotide sequence ID" value="NZ_JBHSMZ010000009.1"/>
</dbReference>
<protein>
    <recommendedName>
        <fullName evidence="6">EF-hand domain-containing protein</fullName>
    </recommendedName>
</protein>
<keyword evidence="5" id="KW-0472">Membrane</keyword>
<dbReference type="SUPFAM" id="SSF51120">
    <property type="entry name" value="beta-Roll"/>
    <property type="match status" value="1"/>
</dbReference>
<dbReference type="InterPro" id="IPR003995">
    <property type="entry name" value="RTX_toxin_determinant-A"/>
</dbReference>
<evidence type="ECO:0000259" key="6">
    <source>
        <dbReference type="PROSITE" id="PS50222"/>
    </source>
</evidence>
<evidence type="ECO:0000256" key="4">
    <source>
        <dbReference type="ARBA" id="ARBA00023026"/>
    </source>
</evidence>
<dbReference type="EMBL" id="JBHSMZ010000009">
    <property type="protein sequence ID" value="MFC5549715.1"/>
    <property type="molecule type" value="Genomic_DNA"/>
</dbReference>
<dbReference type="InterPro" id="IPR013783">
    <property type="entry name" value="Ig-like_fold"/>
</dbReference>
<dbReference type="PROSITE" id="PS00018">
    <property type="entry name" value="EF_HAND_1"/>
    <property type="match status" value="1"/>
</dbReference>
<evidence type="ECO:0000256" key="3">
    <source>
        <dbReference type="ARBA" id="ARBA00022737"/>
    </source>
</evidence>
<dbReference type="Pfam" id="PF00353">
    <property type="entry name" value="HemolysinCabind"/>
    <property type="match status" value="1"/>
</dbReference>
<keyword evidence="4" id="KW-0843">Virulence</keyword>
<dbReference type="SUPFAM" id="SSF50939">
    <property type="entry name" value="Sialidases"/>
    <property type="match status" value="1"/>
</dbReference>
<sequence>MQFSVDGGQSWIDASSNLIQTLSIEGVHGTVDGTELTIRGIDMAHTDSISVRVVDAAGNANEATSKEVSYDTTAPTTTATVTAVGEDTGNSPDVQADLVTNQATTHVTATLSAALAAGEYVQYTVDGTNWSLVGDSHVSVDGTAVTIAGVDVTGSPTVSVRVVDAAGNAGTVSGAAISYDHEAPTQVLTIRSIDQDNGDSPDTVSDFTTNQQVAAVKVALSAPLGTGDYVQYSTDGGNSWSTVAATQGNTFGASAPTMSIMSPIDHTITIDGISTVNNPLLQVRVVDAAGNEGSTVSQQITYDGTAPENKVSIVSVDHDTESSPDSAPDDFVTNVQYATVHATLDAALGNGDYVQFSVDGSNWIDAGVNNPSLIQTLNFSGPSATVSGTDIAIHGLDLAATSQVQVRVVDAAGNANDGASQAITFDDVAPTTTATFVSITQDTGAGSPDTVDDFTTNQPVVSISASLSAALVEGEYVQYSLDGQTWHNVGANQQGFLPSVSSNLDGTTVTIDNVSTADVGSVSLRVVDAAGNEGATATQAITYDHTAPAQAITIGAISQDTGDSPDTVADFTTNQQLADVKVNLSAPLGNGEHVQYSVDGGQTWTSENLTVNENSMVIGNTEPMMIWNAALGMMMPNPLWNMGGGMTVTGSVTIHDLDTTTSPVLQVRLVDDAGNESNAVSQQITYDGTAPENKVSIVSVDHDTESSPDSAPDDFVTNVQYATVHATLDAALGNGDYVQFSVDGSNWIDAGVNNPSLIQTLNFSGPSATVSGTDIAIHGLDLAATSQVQVRVVDAAGNANDGASQAITFDDVAPTTTATFVSITQDTGAGSPDTVDDFTTNQPVVSISASLSAALVEGEYVQYSLDGQTWHNVGANQQGFLPSVSSNLDGTTVTIDNVSTADVGSVSLRVVDAAGNEGATATQAITYDHTAPAQAITIGAISQDTGDSPDTVADFTTNQQLADVKVNLSAPLGNGEHVQYSVDGGQTWTSKNLTVNENSMVIGNTEPMMIWNAALGMMMPNPLWNMGGSMTVTGSVTIHDLDTTTSPLLQVRLVDDAGNEGNAVSQQITYDGMAPNIGTIAFSQVTQGIKDTKLDNVTNTEGSGGKTGHAHVDFVYSGEGLATGEKYQWSTDGTNWSDAGIDVFTGTKTVRVKDVDLTHGTAIADSANLSTTVYLRAVDQAGNASGVVSKPIVYDFSIANVTLKLDTDSKGDNIGTADDHITNVATYKLEGIEAGAKVEYSLNGETGWTGNAPATHDGQNTFYVRQTDKSGNVSTSKIDFTYDHANPGTPTITLDSDTGAIDGVTSSGKVKIGGLDTDGSTIWEYSLDSGKTWKLGGTADEAGQGELDLGLTENDGALTVLVHQVDKAGNTSANSAELQFTLDTKAPDNGLSFSAVEQATTNANVTELESARVYFKYTGDLDQNAKLEWHFTDGNESDLAWKVVGEDEIDTDTHTIIVGPIDLSQGDRTVELRQIDAAGNVNEHLVTQFIDGPIEAATLTTTYDVDGVTASSTQPGLLSYVAAGFEGPTWYIDSIGGEELALHARPPYMLGGTVDFHGVDYEQVNYQDSAFYSNVRIGISPQKGPFSLDTTDRVYTLGSNLNEALLGQYAWGFGGNDLLHGTGSNDFLSGGDGDDIVIGGAGADILYGGAGADIFVFRGNDAAELVSADVGQQTIDVVKDFDASEDVLEFQNGFVAHAASGVTVDTTAYAALDDFIAAAQAYLANGTSSVIVGQVGKDVYILGENGSGLENHYDAGLDGIIKLENVKVQDVDLSNFTGVEGSTHYVGDLTAVDGVSAPHPINSSEMTGLAFVDGEGEPVGKGSPENVIYVSGKGSDMAMQFGHDLFVFNSPADSYLATDPNADPDTADLVTPLKDEVPLTLDFNVAVTAVKAVDGSMLDGQFYKSNTQLLAQLNDAYHTEHGANVSNAAILLNDANLMESVLAVDANGDGSIDSSDYVVRFSNVGSAAVDQHGDVVYTVTPQYMLVGTTVQLDPAGPTMNFLAGGVQTAYLGQTQVGQWTSTMMNTIGAQPSVVSGEYTLVVKDLNFRLYDMNHFIYTVGTTGVDEMHGKYVWGYSGNDLINADAAAYIAGGAGADQIHLLGGTGNTLAYAAGDTATGVFQDGGSTAAMDIISGAALGDKFQIQAVYVNNSNMIGQTSYLTDATAGHYAIVQGSDDNGVFTASTSANADDYMVQWSDGATVNSVVLHDFGTSAPALSINWNNMTLVEAPEVPVTPTVSSVTSATYWLDDGLIRLNTSSGDVVNDIANATSFGLVDAITNQSLSANAYVSEGELQLNVYPPIGVFHMSWQGDTFLTDKGGAVQAGDLYYAGGTNYVDSVEDYHWIDVKGFTVSAPVDVMGMPFNADNNVASNDFIKVGPLMPTTVHSGGGHDVVYMSGPAPVTLQYDVIDNSSTDLLIGVNPITQVQLSGDPANRVDQNHNGQIDWQSGSNGSSAEGVQIALIDGLSMTNMDINASTLNQQIDLTGEENGHSMLILVKGDMDGALFLYQNLDGNDMIDANELTAIAIYTNGALESAQIQVIGTQTTEGTGIPGG</sequence>
<organism evidence="7 8">
    <name type="scientific">Massilia aerilata</name>
    <dbReference type="NCBI Taxonomy" id="453817"/>
    <lineage>
        <taxon>Bacteria</taxon>
        <taxon>Pseudomonadati</taxon>
        <taxon>Pseudomonadota</taxon>
        <taxon>Betaproteobacteria</taxon>
        <taxon>Burkholderiales</taxon>
        <taxon>Oxalobacteraceae</taxon>
        <taxon>Telluria group</taxon>
        <taxon>Massilia</taxon>
    </lineage>
</organism>
<gene>
    <name evidence="7" type="ORF">ACFPO9_14455</name>
</gene>
<dbReference type="InterPro" id="IPR036278">
    <property type="entry name" value="Sialidase_sf"/>
</dbReference>
<dbReference type="InterPro" id="IPR011049">
    <property type="entry name" value="Serralysin-like_metalloprot_C"/>
</dbReference>
<reference evidence="8" key="1">
    <citation type="journal article" date="2019" name="Int. J. Syst. Evol. Microbiol.">
        <title>The Global Catalogue of Microorganisms (GCM) 10K type strain sequencing project: providing services to taxonomists for standard genome sequencing and annotation.</title>
        <authorList>
            <consortium name="The Broad Institute Genomics Platform"/>
            <consortium name="The Broad Institute Genome Sequencing Center for Infectious Disease"/>
            <person name="Wu L."/>
            <person name="Ma J."/>
        </authorList>
    </citation>
    <scope>NUCLEOTIDE SEQUENCE [LARGE SCALE GENOMIC DNA]</scope>
    <source>
        <strain evidence="8">CGMCC 4.5798</strain>
    </source>
</reference>
<feature type="domain" description="EF-hand" evidence="6">
    <location>
        <begin position="1932"/>
        <end position="1967"/>
    </location>
</feature>
<evidence type="ECO:0000256" key="2">
    <source>
        <dbReference type="ARBA" id="ARBA00022656"/>
    </source>
</evidence>
<comment type="caution">
    <text evidence="7">The sequence shown here is derived from an EMBL/GenBank/DDBJ whole genome shotgun (WGS) entry which is preliminary data.</text>
</comment>
<evidence type="ECO:0000256" key="1">
    <source>
        <dbReference type="ARBA" id="ARBA00004370"/>
    </source>
</evidence>
<keyword evidence="2" id="KW-0800">Toxin</keyword>
<dbReference type="InterPro" id="IPR002048">
    <property type="entry name" value="EF_hand_dom"/>
</dbReference>
<evidence type="ECO:0000313" key="8">
    <source>
        <dbReference type="Proteomes" id="UP001596086"/>
    </source>
</evidence>
<dbReference type="Gene3D" id="2.60.40.10">
    <property type="entry name" value="Immunoglobulins"/>
    <property type="match status" value="2"/>
</dbReference>
<accession>A0ABW0S1B5</accession>
<comment type="subcellular location">
    <subcellularLocation>
        <location evidence="1">Membrane</location>
    </subcellularLocation>
</comment>
<dbReference type="Proteomes" id="UP001596086">
    <property type="component" value="Unassembled WGS sequence"/>
</dbReference>
<dbReference type="PROSITE" id="PS50222">
    <property type="entry name" value="EF_HAND_2"/>
    <property type="match status" value="1"/>
</dbReference>
<dbReference type="InterPro" id="IPR001343">
    <property type="entry name" value="Hemolysn_Ca-bd"/>
</dbReference>